<comment type="caution">
    <text evidence="1">The sequence shown here is derived from an EMBL/GenBank/DDBJ whole genome shotgun (WGS) entry which is preliminary data.</text>
</comment>
<gene>
    <name evidence="1" type="ORF">KSP40_PGU010156</name>
</gene>
<accession>A0ABR2MJU9</accession>
<reference evidence="1 2" key="1">
    <citation type="journal article" date="2022" name="Nat. Plants">
        <title>Genomes of leafy and leafless Platanthera orchids illuminate the evolution of mycoheterotrophy.</title>
        <authorList>
            <person name="Li M.H."/>
            <person name="Liu K.W."/>
            <person name="Li Z."/>
            <person name="Lu H.C."/>
            <person name="Ye Q.L."/>
            <person name="Zhang D."/>
            <person name="Wang J.Y."/>
            <person name="Li Y.F."/>
            <person name="Zhong Z.M."/>
            <person name="Liu X."/>
            <person name="Yu X."/>
            <person name="Liu D.K."/>
            <person name="Tu X.D."/>
            <person name="Liu B."/>
            <person name="Hao Y."/>
            <person name="Liao X.Y."/>
            <person name="Jiang Y.T."/>
            <person name="Sun W.H."/>
            <person name="Chen J."/>
            <person name="Chen Y.Q."/>
            <person name="Ai Y."/>
            <person name="Zhai J.W."/>
            <person name="Wu S.S."/>
            <person name="Zhou Z."/>
            <person name="Hsiao Y.Y."/>
            <person name="Wu W.L."/>
            <person name="Chen Y.Y."/>
            <person name="Lin Y.F."/>
            <person name="Hsu J.L."/>
            <person name="Li C.Y."/>
            <person name="Wang Z.W."/>
            <person name="Zhao X."/>
            <person name="Zhong W.Y."/>
            <person name="Ma X.K."/>
            <person name="Ma L."/>
            <person name="Huang J."/>
            <person name="Chen G.Z."/>
            <person name="Huang M.Z."/>
            <person name="Huang L."/>
            <person name="Peng D.H."/>
            <person name="Luo Y.B."/>
            <person name="Zou S.Q."/>
            <person name="Chen S.P."/>
            <person name="Lan S."/>
            <person name="Tsai W.C."/>
            <person name="Van de Peer Y."/>
            <person name="Liu Z.J."/>
        </authorList>
    </citation>
    <scope>NUCLEOTIDE SEQUENCE [LARGE SCALE GENOMIC DNA]</scope>
    <source>
        <strain evidence="1">Lor288</strain>
    </source>
</reference>
<proteinExistence type="predicted"/>
<dbReference type="Proteomes" id="UP001412067">
    <property type="component" value="Unassembled WGS sequence"/>
</dbReference>
<protein>
    <submittedName>
        <fullName evidence="1">Uncharacterized protein</fullName>
    </submittedName>
</protein>
<keyword evidence="2" id="KW-1185">Reference proteome</keyword>
<organism evidence="1 2">
    <name type="scientific">Platanthera guangdongensis</name>
    <dbReference type="NCBI Taxonomy" id="2320717"/>
    <lineage>
        <taxon>Eukaryota</taxon>
        <taxon>Viridiplantae</taxon>
        <taxon>Streptophyta</taxon>
        <taxon>Embryophyta</taxon>
        <taxon>Tracheophyta</taxon>
        <taxon>Spermatophyta</taxon>
        <taxon>Magnoliopsida</taxon>
        <taxon>Liliopsida</taxon>
        <taxon>Asparagales</taxon>
        <taxon>Orchidaceae</taxon>
        <taxon>Orchidoideae</taxon>
        <taxon>Orchideae</taxon>
        <taxon>Orchidinae</taxon>
        <taxon>Platanthera</taxon>
    </lineage>
</organism>
<sequence length="216" mass="24353">MRLLCLNMHLRLPQKFHKCFTCFVVLKEAYYECSASAFETQSFVGGEKEECQVDDHVRCNTEKSSKVPKTIFRCRSPSLHHTAHISVLISTGMFRAFAGNARKFVRGVAGNKIPNTNNENCLFTTHRLDSPLAAFTDQNLFQDSCGATTKSISFGHPHGDGSLSRKLMKTSSIRRKCYCQVKTRSHCYLLLQLSTQTVLFPFSDASVAPSIRRQTF</sequence>
<name>A0ABR2MJU9_9ASPA</name>
<evidence type="ECO:0000313" key="1">
    <source>
        <dbReference type="EMBL" id="KAK8964271.1"/>
    </source>
</evidence>
<evidence type="ECO:0000313" key="2">
    <source>
        <dbReference type="Proteomes" id="UP001412067"/>
    </source>
</evidence>
<dbReference type="EMBL" id="JBBWWR010000007">
    <property type="protein sequence ID" value="KAK8964271.1"/>
    <property type="molecule type" value="Genomic_DNA"/>
</dbReference>